<gene>
    <name evidence="1" type="ORF">MTR67_030328</name>
</gene>
<sequence length="40" mass="4520">MLILVTCVCIMKQCRPNDISALNVRVCEGKTIQDISLKRI</sequence>
<dbReference type="AlphaFoldDB" id="A0AAF0R944"/>
<reference evidence="1" key="1">
    <citation type="submission" date="2023-08" db="EMBL/GenBank/DDBJ databases">
        <title>A de novo genome assembly of Solanum verrucosum Schlechtendal, a Mexican diploid species geographically isolated from the other diploid A-genome species in potato relatives.</title>
        <authorList>
            <person name="Hosaka K."/>
        </authorList>
    </citation>
    <scope>NUCLEOTIDE SEQUENCE</scope>
    <source>
        <tissue evidence="1">Young leaves</tissue>
    </source>
</reference>
<organism evidence="1 2">
    <name type="scientific">Solanum verrucosum</name>
    <dbReference type="NCBI Taxonomy" id="315347"/>
    <lineage>
        <taxon>Eukaryota</taxon>
        <taxon>Viridiplantae</taxon>
        <taxon>Streptophyta</taxon>
        <taxon>Embryophyta</taxon>
        <taxon>Tracheophyta</taxon>
        <taxon>Spermatophyta</taxon>
        <taxon>Magnoliopsida</taxon>
        <taxon>eudicotyledons</taxon>
        <taxon>Gunneridae</taxon>
        <taxon>Pentapetalae</taxon>
        <taxon>asterids</taxon>
        <taxon>lamiids</taxon>
        <taxon>Solanales</taxon>
        <taxon>Solanaceae</taxon>
        <taxon>Solanoideae</taxon>
        <taxon>Solaneae</taxon>
        <taxon>Solanum</taxon>
    </lineage>
</organism>
<accession>A0AAF0R944</accession>
<dbReference type="EMBL" id="CP133618">
    <property type="protein sequence ID" value="WMV36943.1"/>
    <property type="molecule type" value="Genomic_DNA"/>
</dbReference>
<name>A0AAF0R944_SOLVR</name>
<keyword evidence="2" id="KW-1185">Reference proteome</keyword>
<evidence type="ECO:0000313" key="1">
    <source>
        <dbReference type="EMBL" id="WMV36943.1"/>
    </source>
</evidence>
<evidence type="ECO:0000313" key="2">
    <source>
        <dbReference type="Proteomes" id="UP001234989"/>
    </source>
</evidence>
<dbReference type="Proteomes" id="UP001234989">
    <property type="component" value="Chromosome 7"/>
</dbReference>
<proteinExistence type="predicted"/>
<protein>
    <submittedName>
        <fullName evidence="1">Uncharacterized protein</fullName>
    </submittedName>
</protein>